<feature type="domain" description="Ig-like" evidence="3">
    <location>
        <begin position="539"/>
        <end position="643"/>
    </location>
</feature>
<dbReference type="Gene3D" id="2.60.40.10">
    <property type="entry name" value="Immunoglobulins"/>
    <property type="match status" value="3"/>
</dbReference>
<dbReference type="OrthoDB" id="9049585at2759"/>
<dbReference type="InterPro" id="IPR013783">
    <property type="entry name" value="Ig-like_fold"/>
</dbReference>
<name>A0A9Q0ET46_9TELE</name>
<evidence type="ECO:0000256" key="1">
    <source>
        <dbReference type="ARBA" id="ARBA00022729"/>
    </source>
</evidence>
<dbReference type="SMART" id="SM00409">
    <property type="entry name" value="IG"/>
    <property type="match status" value="3"/>
</dbReference>
<accession>A0A9Q0ET46</accession>
<protein>
    <recommendedName>
        <fullName evidence="3">Ig-like domain-containing protein</fullName>
    </recommendedName>
</protein>
<evidence type="ECO:0000313" key="5">
    <source>
        <dbReference type="Proteomes" id="UP001148018"/>
    </source>
</evidence>
<dbReference type="SUPFAM" id="SSF48726">
    <property type="entry name" value="Immunoglobulin"/>
    <property type="match status" value="3"/>
</dbReference>
<dbReference type="PANTHER" id="PTHR23268">
    <property type="entry name" value="T-CELL RECEPTOR BETA CHAIN"/>
    <property type="match status" value="1"/>
</dbReference>
<dbReference type="GO" id="GO:0002376">
    <property type="term" value="P:immune system process"/>
    <property type="evidence" value="ECO:0007669"/>
    <property type="project" value="UniProtKB-KW"/>
</dbReference>
<sequence>MDAKTDAPVGASDELNMASISGLLDDLRKVLSSDFRITISALDAKLDRIQATVSDHGQTIASLELNANLHDERLLALETSCATLTLSNAKLLAEVTDLESRSRRNNIRIVGLPESIEGPRPSTFFPELLVEVFGEGVLDSPLECDRAHRSLAEKPKLGQRPRPVIICLHRYQQKEMIIREARAKRLRTRLLLLLCLEHHLLLLLCLEHRLLLLLCLEHRLLLLLCLEHRLLLLRCLEHRLLLLRCLEHRLLLLLCLEHRLLLLRCLEHRLLLLRCLEHRLLLLLCLEQEFEVQCVTFQMSGPQIVPDKQAVVMNCSHDDSSLYVMLWYLQRRGVGGSLPLVLLGSNYAGTSNYQEGFEERFEIQMTDRLRGALVLREAAVADTAVYFCAASVINCVTFQPSHPIILRENARVEIKCEHDDSDFNMMLWYRQQRPSSNLLSLICYNYVASDPTYEAEFKGRFEMRRESVTRGTLVRLRAEANDSGEYFCAGMKKGAKEIQIVCSHDDSDYRYMSWYRRRDDHRLFERQLNRTRLCTSALPELAHGLAAVPAPIQSGDLMLHPGVNVTLHCSLASDIRSHIMLWYRQHVYGEPVQFIVNEYNRRQGRFQATLETEQNRFLLEIAELQLDDSGTYYCAAYHSEGPG</sequence>
<dbReference type="GO" id="GO:0005886">
    <property type="term" value="C:plasma membrane"/>
    <property type="evidence" value="ECO:0007669"/>
    <property type="project" value="TreeGrafter"/>
</dbReference>
<keyword evidence="2" id="KW-0391">Immunity</keyword>
<gene>
    <name evidence="4" type="ORF">NHX12_019384</name>
</gene>
<dbReference type="InterPro" id="IPR036179">
    <property type="entry name" value="Ig-like_dom_sf"/>
</dbReference>
<dbReference type="InterPro" id="IPR050413">
    <property type="entry name" value="TCR_beta_variable"/>
</dbReference>
<evidence type="ECO:0000256" key="2">
    <source>
        <dbReference type="ARBA" id="ARBA00022859"/>
    </source>
</evidence>
<keyword evidence="1" id="KW-0732">Signal</keyword>
<dbReference type="InterPro" id="IPR007110">
    <property type="entry name" value="Ig-like_dom"/>
</dbReference>
<dbReference type="InterPro" id="IPR013106">
    <property type="entry name" value="Ig_V-set"/>
</dbReference>
<dbReference type="Pfam" id="PF07686">
    <property type="entry name" value="V-set"/>
    <property type="match status" value="2"/>
</dbReference>
<dbReference type="Gene3D" id="3.30.70.1820">
    <property type="entry name" value="L1 transposable element, RRM domain"/>
    <property type="match status" value="1"/>
</dbReference>
<organism evidence="4 5">
    <name type="scientific">Muraenolepis orangiensis</name>
    <name type="common">Patagonian moray cod</name>
    <dbReference type="NCBI Taxonomy" id="630683"/>
    <lineage>
        <taxon>Eukaryota</taxon>
        <taxon>Metazoa</taxon>
        <taxon>Chordata</taxon>
        <taxon>Craniata</taxon>
        <taxon>Vertebrata</taxon>
        <taxon>Euteleostomi</taxon>
        <taxon>Actinopterygii</taxon>
        <taxon>Neopterygii</taxon>
        <taxon>Teleostei</taxon>
        <taxon>Neoteleostei</taxon>
        <taxon>Acanthomorphata</taxon>
        <taxon>Zeiogadaria</taxon>
        <taxon>Gadariae</taxon>
        <taxon>Gadiformes</taxon>
        <taxon>Muraenolepidoidei</taxon>
        <taxon>Muraenolepididae</taxon>
        <taxon>Muraenolepis</taxon>
    </lineage>
</organism>
<dbReference type="PANTHER" id="PTHR23268:SF102">
    <property type="entry name" value="IMMUNOGLOBULIN V-SET DOMAIN-CONTAINING PROTEIN"/>
    <property type="match status" value="1"/>
</dbReference>
<dbReference type="GO" id="GO:0007166">
    <property type="term" value="P:cell surface receptor signaling pathway"/>
    <property type="evidence" value="ECO:0007669"/>
    <property type="project" value="TreeGrafter"/>
</dbReference>
<keyword evidence="5" id="KW-1185">Reference proteome</keyword>
<dbReference type="Proteomes" id="UP001148018">
    <property type="component" value="Unassembled WGS sequence"/>
</dbReference>
<dbReference type="AlphaFoldDB" id="A0A9Q0ET46"/>
<evidence type="ECO:0000259" key="3">
    <source>
        <dbReference type="PROSITE" id="PS50835"/>
    </source>
</evidence>
<reference evidence="4" key="1">
    <citation type="submission" date="2022-07" db="EMBL/GenBank/DDBJ databases">
        <title>Chromosome-level genome of Muraenolepis orangiensis.</title>
        <authorList>
            <person name="Kim J."/>
        </authorList>
    </citation>
    <scope>NUCLEOTIDE SEQUENCE</scope>
    <source>
        <strain evidence="4">KU_S4_2022</strain>
        <tissue evidence="4">Muscle</tissue>
    </source>
</reference>
<evidence type="ECO:0000313" key="4">
    <source>
        <dbReference type="EMBL" id="KAJ3613132.1"/>
    </source>
</evidence>
<dbReference type="PROSITE" id="PS50835">
    <property type="entry name" value="IG_LIKE"/>
    <property type="match status" value="1"/>
</dbReference>
<dbReference type="EMBL" id="JANIIK010000035">
    <property type="protein sequence ID" value="KAJ3613132.1"/>
    <property type="molecule type" value="Genomic_DNA"/>
</dbReference>
<proteinExistence type="predicted"/>
<dbReference type="InterPro" id="IPR003599">
    <property type="entry name" value="Ig_sub"/>
</dbReference>
<dbReference type="SMART" id="SM00406">
    <property type="entry name" value="IGv"/>
    <property type="match status" value="3"/>
</dbReference>
<comment type="caution">
    <text evidence="4">The sequence shown here is derived from an EMBL/GenBank/DDBJ whole genome shotgun (WGS) entry which is preliminary data.</text>
</comment>